<comment type="similarity">
    <text evidence="2">Belongs to the CpsC/CapA family.</text>
</comment>
<evidence type="ECO:0000259" key="18">
    <source>
        <dbReference type="Pfam" id="PF02706"/>
    </source>
</evidence>
<dbReference type="GO" id="GO:0005886">
    <property type="term" value="C:plasma membrane"/>
    <property type="evidence" value="ECO:0007669"/>
    <property type="project" value="UniProtKB-SubCell"/>
</dbReference>
<keyword evidence="9 17" id="KW-0812">Transmembrane</keyword>
<sequence length="668" mass="75895">MSKYQVVNQVRTEEEIDIKDVFYTLIKGYKVILSSIIIFILLAWFYTAYISFPDEDSFSVNATMVIHSEQVKVVDGEMIMENVISLSQRMVNTYQVILLSDSVLEKVNNEQGTNIPPPEMREWISVTSPKDSEVLMVTVEHSDPELAAGIANSMMEVAPEVISSTVEVGTVNVVDYAKVPEDPDKVAANYPLNLSVASVLGFMLGTFIVFFFSYLTPKVRNGKDIVEVLSLNLLGEITHSDRKSSNIPLITDEKIERHFVESFKITALNVLHNCAKFNYKNILVTSAGEKEGKTTVVSNLAMALAQTGKSVLLLECDFYNFNHIKRTDEGRKCLVDVLKGSCHYKEVLIRDSSGLHILPSKGGSIDQSELINSQQMKELIKTLEKEYDLIIMDTPPLFALSDAAFLARQADSAILVVRQEQEITENIISSRDTLLSLEVDIMGCILNDIRYTIPDKKYMDKYRFDYDSYYSGGRKRDSTIFSMRNYKVFFWCLLVVWIFVIGFFATRTGDQLVQMNENTMHFIFESMDRAGFLEDRIDDHYQRMAGITIYGEEIEYWGGTMEHWIHSILFFILALISLEIMRLYGLGIMKKAGLTLILSMVILIGNELYQSFVVHGRAYEFRDVVFGGVGIMAALVTFLSCEYFFRYLKKYPPGKRIGAIKGSIVRRV</sequence>
<keyword evidence="14 17" id="KW-0472">Membrane</keyword>
<keyword evidence="15" id="KW-0829">Tyrosine-protein kinase</keyword>
<dbReference type="AlphaFoldDB" id="A0A424YA42"/>
<dbReference type="InterPro" id="IPR050445">
    <property type="entry name" value="Bact_polysacc_biosynth/exp"/>
</dbReference>
<evidence type="ECO:0000256" key="6">
    <source>
        <dbReference type="ARBA" id="ARBA00022475"/>
    </source>
</evidence>
<evidence type="ECO:0000256" key="11">
    <source>
        <dbReference type="ARBA" id="ARBA00022777"/>
    </source>
</evidence>
<keyword evidence="10" id="KW-0547">Nucleotide-binding</keyword>
<keyword evidence="7" id="KW-0997">Cell inner membrane</keyword>
<evidence type="ECO:0000256" key="7">
    <source>
        <dbReference type="ARBA" id="ARBA00022519"/>
    </source>
</evidence>
<evidence type="ECO:0000313" key="21">
    <source>
        <dbReference type="Proteomes" id="UP000285138"/>
    </source>
</evidence>
<dbReference type="CDD" id="cd05387">
    <property type="entry name" value="BY-kinase"/>
    <property type="match status" value="1"/>
</dbReference>
<evidence type="ECO:0000256" key="5">
    <source>
        <dbReference type="ARBA" id="ARBA00011903"/>
    </source>
</evidence>
<reference evidence="20 21" key="1">
    <citation type="submission" date="2018-08" db="EMBL/GenBank/DDBJ databases">
        <title>The metabolism and importance of syntrophic acetate oxidation coupled to methane or sulfide production in haloalkaline environments.</title>
        <authorList>
            <person name="Timmers P.H.A."/>
            <person name="Vavourakis C.D."/>
            <person name="Sorokin D.Y."/>
            <person name="Sinninghe Damste J.S."/>
            <person name="Muyzer G."/>
            <person name="Stams A.J.M."/>
            <person name="Plugge C.M."/>
        </authorList>
    </citation>
    <scope>NUCLEOTIDE SEQUENCE [LARGE SCALE GENOMIC DNA]</scope>
    <source>
        <strain evidence="20">MSAO_Bac1</strain>
    </source>
</reference>
<dbReference type="Pfam" id="PF02706">
    <property type="entry name" value="Wzz"/>
    <property type="match status" value="1"/>
</dbReference>
<feature type="domain" description="Polysaccharide chain length determinant N-terminal" evidence="18">
    <location>
        <begin position="14"/>
        <end position="109"/>
    </location>
</feature>
<feature type="transmembrane region" description="Helical" evidence="17">
    <location>
        <begin position="31"/>
        <end position="52"/>
    </location>
</feature>
<dbReference type="InterPro" id="IPR005702">
    <property type="entry name" value="Wzc-like_C"/>
</dbReference>
<organism evidence="20 21">
    <name type="scientific">Candidatus Syntrophonatronum acetioxidans</name>
    <dbReference type="NCBI Taxonomy" id="1795816"/>
    <lineage>
        <taxon>Bacteria</taxon>
        <taxon>Bacillati</taxon>
        <taxon>Bacillota</taxon>
        <taxon>Clostridia</taxon>
        <taxon>Eubacteriales</taxon>
        <taxon>Syntrophomonadaceae</taxon>
        <taxon>Candidatus Syntrophonatronum</taxon>
    </lineage>
</organism>
<dbReference type="Gene3D" id="3.40.50.300">
    <property type="entry name" value="P-loop containing nucleotide triphosphate hydrolases"/>
    <property type="match status" value="1"/>
</dbReference>
<dbReference type="PANTHER" id="PTHR32309">
    <property type="entry name" value="TYROSINE-PROTEIN KINASE"/>
    <property type="match status" value="1"/>
</dbReference>
<feature type="domain" description="AAA" evidence="19">
    <location>
        <begin position="292"/>
        <end position="421"/>
    </location>
</feature>
<evidence type="ECO:0000313" key="20">
    <source>
        <dbReference type="EMBL" id="RQD73391.1"/>
    </source>
</evidence>
<dbReference type="PANTHER" id="PTHR32309:SF13">
    <property type="entry name" value="FERRIC ENTEROBACTIN TRANSPORT PROTEIN FEPE"/>
    <property type="match status" value="1"/>
</dbReference>
<evidence type="ECO:0000256" key="4">
    <source>
        <dbReference type="ARBA" id="ARBA00008883"/>
    </source>
</evidence>
<evidence type="ECO:0000259" key="19">
    <source>
        <dbReference type="Pfam" id="PF13614"/>
    </source>
</evidence>
<evidence type="ECO:0000256" key="15">
    <source>
        <dbReference type="ARBA" id="ARBA00023137"/>
    </source>
</evidence>
<feature type="transmembrane region" description="Helical" evidence="17">
    <location>
        <begin position="488"/>
        <end position="506"/>
    </location>
</feature>
<comment type="similarity">
    <text evidence="4">Belongs to the etk/wzc family.</text>
</comment>
<evidence type="ECO:0000256" key="12">
    <source>
        <dbReference type="ARBA" id="ARBA00022840"/>
    </source>
</evidence>
<gene>
    <name evidence="20" type="ORF">D5R97_09495</name>
</gene>
<dbReference type="Pfam" id="PF13614">
    <property type="entry name" value="AAA_31"/>
    <property type="match status" value="1"/>
</dbReference>
<accession>A0A424YA42</accession>
<keyword evidence="6" id="KW-1003">Cell membrane</keyword>
<feature type="transmembrane region" description="Helical" evidence="17">
    <location>
        <begin position="593"/>
        <end position="612"/>
    </location>
</feature>
<evidence type="ECO:0000256" key="14">
    <source>
        <dbReference type="ARBA" id="ARBA00023136"/>
    </source>
</evidence>
<feature type="transmembrane region" description="Helical" evidence="17">
    <location>
        <begin position="624"/>
        <end position="645"/>
    </location>
</feature>
<dbReference type="InterPro" id="IPR027417">
    <property type="entry name" value="P-loop_NTPase"/>
</dbReference>
<feature type="transmembrane region" description="Helical" evidence="17">
    <location>
        <begin position="564"/>
        <end position="581"/>
    </location>
</feature>
<evidence type="ECO:0000256" key="1">
    <source>
        <dbReference type="ARBA" id="ARBA00004429"/>
    </source>
</evidence>
<comment type="similarity">
    <text evidence="3">Belongs to the CpsD/CapB family.</text>
</comment>
<evidence type="ECO:0000256" key="2">
    <source>
        <dbReference type="ARBA" id="ARBA00006683"/>
    </source>
</evidence>
<dbReference type="GO" id="GO:0004713">
    <property type="term" value="F:protein tyrosine kinase activity"/>
    <property type="evidence" value="ECO:0007669"/>
    <property type="project" value="TreeGrafter"/>
</dbReference>
<feature type="transmembrane region" description="Helical" evidence="17">
    <location>
        <begin position="194"/>
        <end position="215"/>
    </location>
</feature>
<comment type="catalytic activity">
    <reaction evidence="16">
        <text>L-tyrosyl-[protein] + ATP = O-phospho-L-tyrosyl-[protein] + ADP + H(+)</text>
        <dbReference type="Rhea" id="RHEA:10596"/>
        <dbReference type="Rhea" id="RHEA-COMP:10136"/>
        <dbReference type="Rhea" id="RHEA-COMP:20101"/>
        <dbReference type="ChEBI" id="CHEBI:15378"/>
        <dbReference type="ChEBI" id="CHEBI:30616"/>
        <dbReference type="ChEBI" id="CHEBI:46858"/>
        <dbReference type="ChEBI" id="CHEBI:61978"/>
        <dbReference type="ChEBI" id="CHEBI:456216"/>
        <dbReference type="EC" id="2.7.10.2"/>
    </reaction>
</comment>
<evidence type="ECO:0000256" key="13">
    <source>
        <dbReference type="ARBA" id="ARBA00022989"/>
    </source>
</evidence>
<dbReference type="EC" id="2.7.10.2" evidence="5"/>
<evidence type="ECO:0000256" key="10">
    <source>
        <dbReference type="ARBA" id="ARBA00022741"/>
    </source>
</evidence>
<evidence type="ECO:0000256" key="8">
    <source>
        <dbReference type="ARBA" id="ARBA00022679"/>
    </source>
</evidence>
<keyword evidence="8" id="KW-0808">Transferase</keyword>
<evidence type="ECO:0000256" key="3">
    <source>
        <dbReference type="ARBA" id="ARBA00007316"/>
    </source>
</evidence>
<dbReference type="SUPFAM" id="SSF52540">
    <property type="entry name" value="P-loop containing nucleoside triphosphate hydrolases"/>
    <property type="match status" value="1"/>
</dbReference>
<proteinExistence type="inferred from homology"/>
<evidence type="ECO:0000256" key="16">
    <source>
        <dbReference type="ARBA" id="ARBA00051245"/>
    </source>
</evidence>
<comment type="subcellular location">
    <subcellularLocation>
        <location evidence="1">Cell inner membrane</location>
        <topology evidence="1">Multi-pass membrane protein</topology>
    </subcellularLocation>
</comment>
<comment type="caution">
    <text evidence="20">The sequence shown here is derived from an EMBL/GenBank/DDBJ whole genome shotgun (WGS) entry which is preliminary data.</text>
</comment>
<evidence type="ECO:0000256" key="17">
    <source>
        <dbReference type="SAM" id="Phobius"/>
    </source>
</evidence>
<evidence type="ECO:0000256" key="9">
    <source>
        <dbReference type="ARBA" id="ARBA00022692"/>
    </source>
</evidence>
<dbReference type="NCBIfam" id="NF037970">
    <property type="entry name" value="vanZ_1"/>
    <property type="match status" value="1"/>
</dbReference>
<dbReference type="EMBL" id="QZAA01000258">
    <property type="protein sequence ID" value="RQD73391.1"/>
    <property type="molecule type" value="Genomic_DNA"/>
</dbReference>
<keyword evidence="12" id="KW-0067">ATP-binding</keyword>
<protein>
    <recommendedName>
        <fullName evidence="5">non-specific protein-tyrosine kinase</fullName>
        <ecNumber evidence="5">2.7.10.2</ecNumber>
    </recommendedName>
</protein>
<dbReference type="InterPro" id="IPR003856">
    <property type="entry name" value="LPS_length_determ_N"/>
</dbReference>
<keyword evidence="13 17" id="KW-1133">Transmembrane helix</keyword>
<dbReference type="Proteomes" id="UP000285138">
    <property type="component" value="Unassembled WGS sequence"/>
</dbReference>
<keyword evidence="11" id="KW-0418">Kinase</keyword>
<dbReference type="InterPro" id="IPR025669">
    <property type="entry name" value="AAA_dom"/>
</dbReference>
<name>A0A424YA42_9FIRM</name>